<proteinExistence type="predicted"/>
<reference evidence="2" key="1">
    <citation type="submission" date="2024-02" db="EMBL/GenBank/DDBJ databases">
        <authorList>
            <consortium name="ELIXIR-Norway"/>
            <consortium name="Elixir Norway"/>
        </authorList>
    </citation>
    <scope>NUCLEOTIDE SEQUENCE</scope>
</reference>
<feature type="region of interest" description="Disordered" evidence="1">
    <location>
        <begin position="48"/>
        <end position="69"/>
    </location>
</feature>
<evidence type="ECO:0000313" key="3">
    <source>
        <dbReference type="Proteomes" id="UP001497512"/>
    </source>
</evidence>
<evidence type="ECO:0008006" key="4">
    <source>
        <dbReference type="Google" id="ProtNLM"/>
    </source>
</evidence>
<dbReference type="EMBL" id="OZ019903">
    <property type="protein sequence ID" value="CAK9197297.1"/>
    <property type="molecule type" value="Genomic_DNA"/>
</dbReference>
<protein>
    <recommendedName>
        <fullName evidence="4">Cytochrome oxidase subunit 1</fullName>
    </recommendedName>
</protein>
<gene>
    <name evidence="2" type="ORF">CSSPTR1EN2_LOCUS3904</name>
</gene>
<evidence type="ECO:0000313" key="2">
    <source>
        <dbReference type="EMBL" id="CAK9197297.1"/>
    </source>
</evidence>
<sequence>MVDHADTGFAHMSGSMTVPRGTGMWFFAPASAVGYSTLAAPIPRALPACNAGVGGPEPDQPPHVDSAYS</sequence>
<keyword evidence="3" id="KW-1185">Reference proteome</keyword>
<dbReference type="Proteomes" id="UP001497512">
    <property type="component" value="Chromosome 11"/>
</dbReference>
<evidence type="ECO:0000256" key="1">
    <source>
        <dbReference type="SAM" id="MobiDB-lite"/>
    </source>
</evidence>
<name>A0ABP0TII0_9BRYO</name>
<accession>A0ABP0TII0</accession>
<organism evidence="2 3">
    <name type="scientific">Sphagnum troendelagicum</name>
    <dbReference type="NCBI Taxonomy" id="128251"/>
    <lineage>
        <taxon>Eukaryota</taxon>
        <taxon>Viridiplantae</taxon>
        <taxon>Streptophyta</taxon>
        <taxon>Embryophyta</taxon>
        <taxon>Bryophyta</taxon>
        <taxon>Sphagnophytina</taxon>
        <taxon>Sphagnopsida</taxon>
        <taxon>Sphagnales</taxon>
        <taxon>Sphagnaceae</taxon>
        <taxon>Sphagnum</taxon>
    </lineage>
</organism>